<proteinExistence type="predicted"/>
<feature type="region of interest" description="Disordered" evidence="1">
    <location>
        <begin position="188"/>
        <end position="231"/>
    </location>
</feature>
<keyword evidence="2" id="KW-0812">Transmembrane</keyword>
<evidence type="ECO:0000256" key="2">
    <source>
        <dbReference type="SAM" id="Phobius"/>
    </source>
</evidence>
<protein>
    <submittedName>
        <fullName evidence="3">Uncharacterized protein</fullName>
    </submittedName>
</protein>
<feature type="region of interest" description="Disordered" evidence="1">
    <location>
        <begin position="78"/>
        <end position="116"/>
    </location>
</feature>
<dbReference type="Proteomes" id="UP000617340">
    <property type="component" value="Unassembled WGS sequence"/>
</dbReference>
<keyword evidence="4" id="KW-1185">Reference proteome</keyword>
<dbReference type="EMBL" id="JACSDZ010000006">
    <property type="protein sequence ID" value="KAF7401610.1"/>
    <property type="molecule type" value="Genomic_DNA"/>
</dbReference>
<gene>
    <name evidence="3" type="ORF">HZH68_007430</name>
</gene>
<name>A0A834N9E2_VESGE</name>
<reference evidence="3" key="1">
    <citation type="journal article" date="2020" name="G3 (Bethesda)">
        <title>High-Quality Assemblies for Three Invasive Social Wasps from the &lt;i&gt;Vespula&lt;/i&gt; Genus.</title>
        <authorList>
            <person name="Harrop T.W.R."/>
            <person name="Guhlin J."/>
            <person name="McLaughlin G.M."/>
            <person name="Permina E."/>
            <person name="Stockwell P."/>
            <person name="Gilligan J."/>
            <person name="Le Lec M.F."/>
            <person name="Gruber M.A.M."/>
            <person name="Quinn O."/>
            <person name="Lovegrove M."/>
            <person name="Duncan E.J."/>
            <person name="Remnant E.J."/>
            <person name="Van Eeckhoven J."/>
            <person name="Graham B."/>
            <person name="Knapp R.A."/>
            <person name="Langford K.W."/>
            <person name="Kronenberg Z."/>
            <person name="Press M.O."/>
            <person name="Eacker S.M."/>
            <person name="Wilson-Rankin E.E."/>
            <person name="Purcell J."/>
            <person name="Lester P.J."/>
            <person name="Dearden P.K."/>
        </authorList>
    </citation>
    <scope>NUCLEOTIDE SEQUENCE</scope>
    <source>
        <strain evidence="3">Linc-1</strain>
    </source>
</reference>
<evidence type="ECO:0000313" key="3">
    <source>
        <dbReference type="EMBL" id="KAF7401610.1"/>
    </source>
</evidence>
<comment type="caution">
    <text evidence="3">The sequence shown here is derived from an EMBL/GenBank/DDBJ whole genome shotgun (WGS) entry which is preliminary data.</text>
</comment>
<organism evidence="3 4">
    <name type="scientific">Vespula germanica</name>
    <name type="common">German yellow jacket</name>
    <name type="synonym">Paravespula germanica</name>
    <dbReference type="NCBI Taxonomy" id="30212"/>
    <lineage>
        <taxon>Eukaryota</taxon>
        <taxon>Metazoa</taxon>
        <taxon>Ecdysozoa</taxon>
        <taxon>Arthropoda</taxon>
        <taxon>Hexapoda</taxon>
        <taxon>Insecta</taxon>
        <taxon>Pterygota</taxon>
        <taxon>Neoptera</taxon>
        <taxon>Endopterygota</taxon>
        <taxon>Hymenoptera</taxon>
        <taxon>Apocrita</taxon>
        <taxon>Aculeata</taxon>
        <taxon>Vespoidea</taxon>
        <taxon>Vespidae</taxon>
        <taxon>Vespinae</taxon>
        <taxon>Vespula</taxon>
    </lineage>
</organism>
<feature type="region of interest" description="Disordered" evidence="1">
    <location>
        <begin position="1"/>
        <end position="41"/>
    </location>
</feature>
<feature type="compositionally biased region" description="Basic and acidic residues" evidence="1">
    <location>
        <begin position="16"/>
        <end position="33"/>
    </location>
</feature>
<accession>A0A834N9E2</accession>
<feature type="compositionally biased region" description="Low complexity" evidence="1">
    <location>
        <begin position="91"/>
        <end position="102"/>
    </location>
</feature>
<sequence>MKKRNAADPGSAGRVLPRDQREKEDQRTSEPIERGMLASQHASRITNVSNILYTSANTYTGEMDAKYCHCRRELEPIVDRRNESDSPFARGSSASGSSNSTSNDEEDDDGERSRWRLYEDYDDGRLANDEGRRRERFAEASRAAARHGGSAAAAAAAAAAVAAAVTIATVAVAAAVAATEWKTTTLVEKGMEGKSSDGGSSKLVAPRKYLRDRATAESASNAKEMRSDGCC</sequence>
<keyword evidence="2" id="KW-0472">Membrane</keyword>
<evidence type="ECO:0000256" key="1">
    <source>
        <dbReference type="SAM" id="MobiDB-lite"/>
    </source>
</evidence>
<evidence type="ECO:0000313" key="4">
    <source>
        <dbReference type="Proteomes" id="UP000617340"/>
    </source>
</evidence>
<dbReference type="AlphaFoldDB" id="A0A834N9E2"/>
<keyword evidence="2" id="KW-1133">Transmembrane helix</keyword>
<feature type="transmembrane region" description="Helical" evidence="2">
    <location>
        <begin position="151"/>
        <end position="178"/>
    </location>
</feature>